<evidence type="ECO:0000256" key="5">
    <source>
        <dbReference type="ARBA" id="ARBA00022729"/>
    </source>
</evidence>
<dbReference type="Gene3D" id="3.10.20.90">
    <property type="entry name" value="Phosphatidylinositol 3-kinase Catalytic Subunit, Chain A, domain 1"/>
    <property type="match status" value="1"/>
</dbReference>
<dbReference type="InterPro" id="IPR001611">
    <property type="entry name" value="Leu-rich_rpt"/>
</dbReference>
<feature type="domain" description="Ubiquitin-like" evidence="12">
    <location>
        <begin position="333"/>
        <end position="403"/>
    </location>
</feature>
<dbReference type="InterPro" id="IPR032675">
    <property type="entry name" value="LRR_dom_sf"/>
</dbReference>
<dbReference type="GO" id="GO:0005856">
    <property type="term" value="C:cytoskeleton"/>
    <property type="evidence" value="ECO:0007669"/>
    <property type="project" value="UniProtKB-SubCell"/>
</dbReference>
<sequence length="407" mass="46314">MDQPSGRSFMQVLCEKYSPENFPYRRGPGMGVHVPATPQGSPMKDRLNLPSVLVLNSCGITCAGDEKEIAAFCAHVSELDLSDNKLEDWHEVSKIVSNVPQLEFLNLSSNPLNLSVLERTCAGSFSGVRKLVLNNSKASWETVHTILQELPDLEELFLCLNDYETVSCPSIRCHSLKLLHITDNNLQDWTEIRKLGVMFPSLDTLVLANNHLNSIEEPNDSLARLFPNLRSISLHKLGLSNNFILKLNVFKYLKISLFVFIYRLPSVSKLNGSVVTDGEREDSERFFIRYYVDVPQEEVPFRYHELITKYGKLEPLAEVDLRPQSSAKVEVHYNDQVEEMSIRLDQTVAELKKQLKALVQLPTSNMLLYYFDHEAPFGPEEMKYSSRALHSFGIRDGDKIFVESKTK</sequence>
<dbReference type="PROSITE" id="PS51450">
    <property type="entry name" value="LRR"/>
    <property type="match status" value="2"/>
</dbReference>
<keyword evidence="5" id="KW-0732">Signal</keyword>
<dbReference type="Gene3D" id="3.80.10.10">
    <property type="entry name" value="Ribonuclease Inhibitor"/>
    <property type="match status" value="2"/>
</dbReference>
<evidence type="ECO:0000256" key="7">
    <source>
        <dbReference type="ARBA" id="ARBA00023054"/>
    </source>
</evidence>
<accession>A0A8D0ZAN1</accession>
<evidence type="ECO:0000256" key="6">
    <source>
        <dbReference type="ARBA" id="ARBA00022737"/>
    </source>
</evidence>
<organism evidence="13 14">
    <name type="scientific">Sus scrofa</name>
    <name type="common">Pig</name>
    <dbReference type="NCBI Taxonomy" id="9823"/>
    <lineage>
        <taxon>Eukaryota</taxon>
        <taxon>Metazoa</taxon>
        <taxon>Chordata</taxon>
        <taxon>Craniata</taxon>
        <taxon>Vertebrata</taxon>
        <taxon>Euteleostomi</taxon>
        <taxon>Mammalia</taxon>
        <taxon>Eutheria</taxon>
        <taxon>Laurasiatheria</taxon>
        <taxon>Artiodactyla</taxon>
        <taxon>Suina</taxon>
        <taxon>Suidae</taxon>
        <taxon>Sus</taxon>
    </lineage>
</organism>
<dbReference type="InterPro" id="IPR047991">
    <property type="entry name" value="TBCEL_Ubl"/>
</dbReference>
<keyword evidence="7" id="KW-0175">Coiled coil</keyword>
<comment type="function">
    <text evidence="9">Acts as a regulator of tubulin stability.</text>
</comment>
<evidence type="ECO:0000256" key="9">
    <source>
        <dbReference type="ARBA" id="ARBA00056828"/>
    </source>
</evidence>
<evidence type="ECO:0000256" key="1">
    <source>
        <dbReference type="ARBA" id="ARBA00004245"/>
    </source>
</evidence>
<dbReference type="InterPro" id="IPR050328">
    <property type="entry name" value="Dev_Immune_Receptor"/>
</dbReference>
<dbReference type="SUPFAM" id="SSF54236">
    <property type="entry name" value="Ubiquitin-like"/>
    <property type="match status" value="1"/>
</dbReference>
<proteinExistence type="predicted"/>
<dbReference type="FunFam" id="3.10.20.90:FF:000115">
    <property type="entry name" value="tubulin-specific chaperone cofactor E-like protein"/>
    <property type="match status" value="1"/>
</dbReference>
<keyword evidence="2" id="KW-0963">Cytoplasm</keyword>
<keyword evidence="3" id="KW-0597">Phosphoprotein</keyword>
<dbReference type="SUPFAM" id="SSF52058">
    <property type="entry name" value="L domain-like"/>
    <property type="match status" value="1"/>
</dbReference>
<dbReference type="InterPro" id="IPR029071">
    <property type="entry name" value="Ubiquitin-like_domsf"/>
</dbReference>
<dbReference type="AlphaFoldDB" id="A0A8D0ZAN1"/>
<evidence type="ECO:0000313" key="14">
    <source>
        <dbReference type="Proteomes" id="UP000694720"/>
    </source>
</evidence>
<dbReference type="PANTHER" id="PTHR24373:SF275">
    <property type="entry name" value="TIR DOMAIN-CONTAINING PROTEIN"/>
    <property type="match status" value="1"/>
</dbReference>
<protein>
    <recommendedName>
        <fullName evidence="10">Tubulin-specific chaperone cofactor E-like protein</fullName>
    </recommendedName>
    <alternativeName>
        <fullName evidence="11">Leucine-rich repeat-containing protein 35</fullName>
    </alternativeName>
</protein>
<keyword evidence="8" id="KW-0206">Cytoskeleton</keyword>
<dbReference type="InterPro" id="IPR000626">
    <property type="entry name" value="Ubiquitin-like_dom"/>
</dbReference>
<reference evidence="13" key="1">
    <citation type="submission" date="2025-08" db="UniProtKB">
        <authorList>
            <consortium name="Ensembl"/>
        </authorList>
    </citation>
    <scope>IDENTIFICATION</scope>
</reference>
<evidence type="ECO:0000256" key="3">
    <source>
        <dbReference type="ARBA" id="ARBA00022553"/>
    </source>
</evidence>
<evidence type="ECO:0000256" key="11">
    <source>
        <dbReference type="ARBA" id="ARBA00075010"/>
    </source>
</evidence>
<evidence type="ECO:0000313" key="13">
    <source>
        <dbReference type="Ensembl" id="ENSSSCP00035012442.1"/>
    </source>
</evidence>
<dbReference type="Ensembl" id="ENSSSCT00035031706.1">
    <property type="protein sequence ID" value="ENSSSCP00035012442.1"/>
    <property type="gene ID" value="ENSSSCG00035024137.1"/>
</dbReference>
<evidence type="ECO:0000256" key="10">
    <source>
        <dbReference type="ARBA" id="ARBA00069122"/>
    </source>
</evidence>
<keyword evidence="4" id="KW-0433">Leucine-rich repeat</keyword>
<dbReference type="FunFam" id="3.80.10.10:FF:000295">
    <property type="entry name" value="Tubulin-specific chaperone cofactor E-like"/>
    <property type="match status" value="1"/>
</dbReference>
<dbReference type="Proteomes" id="UP000694720">
    <property type="component" value="Unplaced"/>
</dbReference>
<comment type="subcellular location">
    <subcellularLocation>
        <location evidence="1">Cytoplasm</location>
        <location evidence="1">Cytoskeleton</location>
    </subcellularLocation>
</comment>
<evidence type="ECO:0000256" key="2">
    <source>
        <dbReference type="ARBA" id="ARBA00022490"/>
    </source>
</evidence>
<name>A0A8D0ZAN1_PIG</name>
<keyword evidence="6" id="KW-0677">Repeat</keyword>
<dbReference type="Pfam" id="PF14560">
    <property type="entry name" value="Ubiquitin_2"/>
    <property type="match status" value="1"/>
</dbReference>
<dbReference type="FunFam" id="3.80.10.10:FF:000104">
    <property type="entry name" value="Tubulin-specific chaperone cofactor E-like protein"/>
    <property type="match status" value="1"/>
</dbReference>
<dbReference type="CDD" id="cd17045">
    <property type="entry name" value="Ubl_TBCEL"/>
    <property type="match status" value="1"/>
</dbReference>
<dbReference type="PANTHER" id="PTHR24373">
    <property type="entry name" value="SLIT RELATED LEUCINE-RICH REPEAT NEURONAL PROTEIN"/>
    <property type="match status" value="1"/>
</dbReference>
<evidence type="ECO:0000256" key="8">
    <source>
        <dbReference type="ARBA" id="ARBA00023212"/>
    </source>
</evidence>
<evidence type="ECO:0000259" key="12">
    <source>
        <dbReference type="Pfam" id="PF14560"/>
    </source>
</evidence>
<evidence type="ECO:0000256" key="4">
    <source>
        <dbReference type="ARBA" id="ARBA00022614"/>
    </source>
</evidence>